<feature type="compositionally biased region" description="Low complexity" evidence="1">
    <location>
        <begin position="288"/>
        <end position="299"/>
    </location>
</feature>
<feature type="compositionally biased region" description="Basic residues" evidence="1">
    <location>
        <begin position="126"/>
        <end position="138"/>
    </location>
</feature>
<feature type="region of interest" description="Disordered" evidence="1">
    <location>
        <begin position="48"/>
        <end position="100"/>
    </location>
</feature>
<protein>
    <recommendedName>
        <fullName evidence="2">PD-(D/E)XK nuclease-like domain-containing protein</fullName>
    </recommendedName>
</protein>
<evidence type="ECO:0000256" key="1">
    <source>
        <dbReference type="SAM" id="MobiDB-lite"/>
    </source>
</evidence>
<feature type="region of interest" description="Disordered" evidence="1">
    <location>
        <begin position="284"/>
        <end position="306"/>
    </location>
</feature>
<name>A0A0P7BDX9_9HYPO</name>
<feature type="compositionally biased region" description="Polar residues" evidence="1">
    <location>
        <begin position="16"/>
        <end position="26"/>
    </location>
</feature>
<feature type="region of interest" description="Disordered" evidence="1">
    <location>
        <begin position="115"/>
        <end position="145"/>
    </location>
</feature>
<feature type="compositionally biased region" description="Basic residues" evidence="1">
    <location>
        <begin position="69"/>
        <end position="78"/>
    </location>
</feature>
<feature type="region of interest" description="Disordered" evidence="1">
    <location>
        <begin position="1"/>
        <end position="26"/>
    </location>
</feature>
<keyword evidence="4" id="KW-1185">Reference proteome</keyword>
<dbReference type="Proteomes" id="UP000050424">
    <property type="component" value="Unassembled WGS sequence"/>
</dbReference>
<feature type="compositionally biased region" description="Polar residues" evidence="1">
    <location>
        <begin position="81"/>
        <end position="93"/>
    </location>
</feature>
<evidence type="ECO:0000259" key="2">
    <source>
        <dbReference type="Pfam" id="PF20516"/>
    </source>
</evidence>
<comment type="caution">
    <text evidence="3">The sequence shown here is derived from an EMBL/GenBank/DDBJ whole genome shotgun (WGS) entry which is preliminary data.</text>
</comment>
<evidence type="ECO:0000313" key="3">
    <source>
        <dbReference type="EMBL" id="KPM37983.1"/>
    </source>
</evidence>
<dbReference type="AlphaFoldDB" id="A0A0P7BDX9"/>
<dbReference type="Pfam" id="PF20516">
    <property type="entry name" value="PDDEXK_12"/>
    <property type="match status" value="1"/>
</dbReference>
<evidence type="ECO:0000313" key="4">
    <source>
        <dbReference type="Proteomes" id="UP000050424"/>
    </source>
</evidence>
<sequence>MLTASALPPFTAQPPHATSSTQPLQRNSMRRHVIEAWVDEVAHLCFVPTTPSPSPSPSLLEDDDDAKKTARKRKRRCSSARDISQNGFMSSPSKRQHGLPLDVDTIPRAFTSFASSLRNDASPSPSKRRRQSPSKRRQTMASLAQLKRPIKLVNPEDMITALPNDAHGLYYNLLAVSSKSAILPNALQKLMNPAVARQVLPFMWQTDDKPQEQDEVLARGYSDMLDILQEAKDATRYNKGESAWNGQVHYPLLKLALSSFASVKAETITNAHIFKPFRPEDHDGWGGSASSSVASSQSSLGDDHGSVEPTSVHKMIDFALLLLPDQPLQVAIDTVLQQQYCTINQTTYEALRTRPAPVFVETKVSTGNMASSNVQLAVWTAAWHERLRAIRTDRRIITVPLIQVYGNVWQVLFAVDNGDDLLLLDESMRIGDTSTITGLYQLRAALAVIARWMDGDFRDWITKFLTDANT</sequence>
<dbReference type="EMBL" id="LKCW01000148">
    <property type="protein sequence ID" value="KPM37983.1"/>
    <property type="molecule type" value="Genomic_DNA"/>
</dbReference>
<gene>
    <name evidence="3" type="ORF">AK830_g8584</name>
</gene>
<organism evidence="3 4">
    <name type="scientific">Neonectria ditissima</name>
    <dbReference type="NCBI Taxonomy" id="78410"/>
    <lineage>
        <taxon>Eukaryota</taxon>
        <taxon>Fungi</taxon>
        <taxon>Dikarya</taxon>
        <taxon>Ascomycota</taxon>
        <taxon>Pezizomycotina</taxon>
        <taxon>Sordariomycetes</taxon>
        <taxon>Hypocreomycetidae</taxon>
        <taxon>Hypocreales</taxon>
        <taxon>Nectriaceae</taxon>
        <taxon>Neonectria</taxon>
    </lineage>
</organism>
<proteinExistence type="predicted"/>
<dbReference type="InterPro" id="IPR046797">
    <property type="entry name" value="PDDEXK_12"/>
</dbReference>
<feature type="domain" description="PD-(D/E)XK nuclease-like" evidence="2">
    <location>
        <begin position="198"/>
        <end position="458"/>
    </location>
</feature>
<accession>A0A0P7BDX9</accession>
<dbReference type="OrthoDB" id="5244165at2759"/>
<dbReference type="STRING" id="78410.A0A0P7BDX9"/>
<reference evidence="3 4" key="1">
    <citation type="submission" date="2015-09" db="EMBL/GenBank/DDBJ databases">
        <title>Draft genome of a European isolate of the apple canker pathogen Neonectria ditissima.</title>
        <authorList>
            <person name="Gomez-Cortecero A."/>
            <person name="Harrison R.J."/>
            <person name="Armitage A.D."/>
        </authorList>
    </citation>
    <scope>NUCLEOTIDE SEQUENCE [LARGE SCALE GENOMIC DNA]</scope>
    <source>
        <strain evidence="3 4">R09/05</strain>
    </source>
</reference>